<dbReference type="EMBL" id="AP024355">
    <property type="protein sequence ID" value="BCR04078.1"/>
    <property type="molecule type" value="Genomic_DNA"/>
</dbReference>
<name>A0ABM8HQJ5_9BACT</name>
<sequence length="176" mass="19403">MLKKLAVLLVLLGVAFGVMMLTTRSSTFVVANSLGFAQSPEQIWPTLLAVEDWPRWWPGVEKAWLPQGWQRGASFELELRGTPTDQPASVSAMVEAKELAWRRPGVLGSYTLTTFKLVKMAEGTEVFLESSIHGPQAFLARITGRDEFGQYHDQVLGALRAFLERGGETAPAGLEQ</sequence>
<gene>
    <name evidence="1" type="ORF">DESUT3_11470</name>
</gene>
<dbReference type="Pfam" id="PF10604">
    <property type="entry name" value="Polyketide_cyc2"/>
    <property type="match status" value="1"/>
</dbReference>
<evidence type="ECO:0008006" key="3">
    <source>
        <dbReference type="Google" id="ProtNLM"/>
    </source>
</evidence>
<reference evidence="1 2" key="1">
    <citation type="journal article" date="2016" name="C (Basel)">
        <title>Selective Growth of and Electricity Production by Marine Exoelectrogenic Bacteria in Self-Aggregated Hydrogel of Microbially Reduced Graphene Oxide.</title>
        <authorList>
            <person name="Yoshida N."/>
            <person name="Goto Y."/>
            <person name="Miyata Y."/>
        </authorList>
    </citation>
    <scope>NUCLEOTIDE SEQUENCE [LARGE SCALE GENOMIC DNA]</scope>
    <source>
        <strain evidence="1 2">NIT-T3</strain>
    </source>
</reference>
<dbReference type="SUPFAM" id="SSF55961">
    <property type="entry name" value="Bet v1-like"/>
    <property type="match status" value="1"/>
</dbReference>
<dbReference type="InterPro" id="IPR019587">
    <property type="entry name" value="Polyketide_cyclase/dehydratase"/>
</dbReference>
<proteinExistence type="predicted"/>
<dbReference type="InterPro" id="IPR023393">
    <property type="entry name" value="START-like_dom_sf"/>
</dbReference>
<organism evidence="1 2">
    <name type="scientific">Desulfuromonas versatilis</name>
    <dbReference type="NCBI Taxonomy" id="2802975"/>
    <lineage>
        <taxon>Bacteria</taxon>
        <taxon>Pseudomonadati</taxon>
        <taxon>Thermodesulfobacteriota</taxon>
        <taxon>Desulfuromonadia</taxon>
        <taxon>Desulfuromonadales</taxon>
        <taxon>Desulfuromonadaceae</taxon>
        <taxon>Desulfuromonas</taxon>
    </lineage>
</organism>
<accession>A0ABM8HQJ5</accession>
<keyword evidence="2" id="KW-1185">Reference proteome</keyword>
<evidence type="ECO:0000313" key="2">
    <source>
        <dbReference type="Proteomes" id="UP001319827"/>
    </source>
</evidence>
<dbReference type="Gene3D" id="3.30.530.20">
    <property type="match status" value="1"/>
</dbReference>
<evidence type="ECO:0000313" key="1">
    <source>
        <dbReference type="EMBL" id="BCR04078.1"/>
    </source>
</evidence>
<protein>
    <recommendedName>
        <fullName evidence="3">Polyketide cyclase/dehydrase</fullName>
    </recommendedName>
</protein>
<dbReference type="RefSeq" id="WP_221251502.1">
    <property type="nucleotide sequence ID" value="NZ_AP024355.1"/>
</dbReference>
<dbReference type="Proteomes" id="UP001319827">
    <property type="component" value="Chromosome"/>
</dbReference>
<reference evidence="1 2" key="2">
    <citation type="journal article" date="2021" name="Int. J. Syst. Evol. Microbiol.">
        <title>Isolation and Polyphasic Characterization of Desulfuromonas versatilis sp. Nov., an Electrogenic Bacteria Capable of Versatile Metabolism Isolated from a Graphene Oxide-Reducing Enrichment Culture.</title>
        <authorList>
            <person name="Xie L."/>
            <person name="Yoshida N."/>
            <person name="Ishii S."/>
            <person name="Meng L."/>
        </authorList>
    </citation>
    <scope>NUCLEOTIDE SEQUENCE [LARGE SCALE GENOMIC DNA]</scope>
    <source>
        <strain evidence="1 2">NIT-T3</strain>
    </source>
</reference>